<accession>A0A0L7R409</accession>
<gene>
    <name evidence="1" type="ORF">WH47_00553</name>
</gene>
<reference evidence="1 2" key="1">
    <citation type="submission" date="2015-07" db="EMBL/GenBank/DDBJ databases">
        <title>The genome of Habropoda laboriosa.</title>
        <authorList>
            <person name="Pan H."/>
            <person name="Kapheim K."/>
        </authorList>
    </citation>
    <scope>NUCLEOTIDE SEQUENCE [LARGE SCALE GENOMIC DNA]</scope>
    <source>
        <strain evidence="1">0110345459</strain>
    </source>
</reference>
<dbReference type="Proteomes" id="UP000053825">
    <property type="component" value="Unassembled WGS sequence"/>
</dbReference>
<protein>
    <submittedName>
        <fullName evidence="1">Uncharacterized protein</fullName>
    </submittedName>
</protein>
<name>A0A0L7R409_9HYME</name>
<evidence type="ECO:0000313" key="2">
    <source>
        <dbReference type="Proteomes" id="UP000053825"/>
    </source>
</evidence>
<keyword evidence="2" id="KW-1185">Reference proteome</keyword>
<dbReference type="AlphaFoldDB" id="A0A0L7R409"/>
<evidence type="ECO:0000313" key="1">
    <source>
        <dbReference type="EMBL" id="KOC65583.1"/>
    </source>
</evidence>
<dbReference type="EMBL" id="KQ414661">
    <property type="protein sequence ID" value="KOC65583.1"/>
    <property type="molecule type" value="Genomic_DNA"/>
</dbReference>
<sequence>MLSCSERRGAYAPPISIQLSLCFFYDSYLVSGTASAFRFVGQCSFNFATFTIALVSKLNVRPPVHHPLIIVSPCSGTGILAKRAFANIPPTPTERGESPKICCRTC</sequence>
<organism evidence="1 2">
    <name type="scientific">Habropoda laboriosa</name>
    <dbReference type="NCBI Taxonomy" id="597456"/>
    <lineage>
        <taxon>Eukaryota</taxon>
        <taxon>Metazoa</taxon>
        <taxon>Ecdysozoa</taxon>
        <taxon>Arthropoda</taxon>
        <taxon>Hexapoda</taxon>
        <taxon>Insecta</taxon>
        <taxon>Pterygota</taxon>
        <taxon>Neoptera</taxon>
        <taxon>Endopterygota</taxon>
        <taxon>Hymenoptera</taxon>
        <taxon>Apocrita</taxon>
        <taxon>Aculeata</taxon>
        <taxon>Apoidea</taxon>
        <taxon>Anthophila</taxon>
        <taxon>Apidae</taxon>
        <taxon>Habropoda</taxon>
    </lineage>
</organism>
<proteinExistence type="predicted"/>